<keyword evidence="4" id="KW-1185">Reference proteome</keyword>
<dbReference type="Proteomes" id="UP001212152">
    <property type="component" value="Unassembled WGS sequence"/>
</dbReference>
<feature type="compositionally biased region" description="Low complexity" evidence="1">
    <location>
        <begin position="10"/>
        <end position="25"/>
    </location>
</feature>
<dbReference type="GO" id="GO:0030466">
    <property type="term" value="P:silent mating-type cassette heterochromatin formation"/>
    <property type="evidence" value="ECO:0007669"/>
    <property type="project" value="TreeGrafter"/>
</dbReference>
<dbReference type="InterPro" id="IPR038986">
    <property type="entry name" value="Clr2"/>
</dbReference>
<dbReference type="PANTHER" id="PTHR38046">
    <property type="entry name" value="CRYPTIC LOCI REGULATOR 2"/>
    <property type="match status" value="1"/>
</dbReference>
<feature type="compositionally biased region" description="Polar residues" evidence="1">
    <location>
        <begin position="520"/>
        <end position="540"/>
    </location>
</feature>
<protein>
    <recommendedName>
        <fullName evidence="2">Cryptic loci regulator 2 N-terminal domain-containing protein</fullName>
    </recommendedName>
</protein>
<evidence type="ECO:0000313" key="3">
    <source>
        <dbReference type="EMBL" id="KAJ3183431.1"/>
    </source>
</evidence>
<feature type="region of interest" description="Disordered" evidence="1">
    <location>
        <begin position="745"/>
        <end position="793"/>
    </location>
</feature>
<dbReference type="GO" id="GO:0070824">
    <property type="term" value="C:SHREC complex"/>
    <property type="evidence" value="ECO:0007669"/>
    <property type="project" value="InterPro"/>
</dbReference>
<feature type="region of interest" description="Disordered" evidence="1">
    <location>
        <begin position="1"/>
        <end position="107"/>
    </location>
</feature>
<feature type="compositionally biased region" description="Low complexity" evidence="1">
    <location>
        <begin position="773"/>
        <end position="789"/>
    </location>
</feature>
<feature type="compositionally biased region" description="Basic and acidic residues" evidence="1">
    <location>
        <begin position="580"/>
        <end position="596"/>
    </location>
</feature>
<feature type="compositionally biased region" description="Low complexity" evidence="1">
    <location>
        <begin position="95"/>
        <end position="106"/>
    </location>
</feature>
<feature type="compositionally biased region" description="Acidic residues" evidence="1">
    <location>
        <begin position="85"/>
        <end position="94"/>
    </location>
</feature>
<proteinExistence type="predicted"/>
<sequence>MTTEEEVGSDRSPSPFSSSEPGTSPLPMVDFAYEDQNGGVFVNMEIDSDNGLFGNASDPDPVENMETGEEEDDDAAAVAASGSDDGAESDDSEAASDSAPPSTTSEESAKFFQYMYSASESSSAAGESDNEMMDVDNIHNEQLQAHTAAAPAASPPSLSDGDSDDMIVDQVFATLPANHPRRNLYFKRKQQRRIARAKERMNRPSISYKVSSRWVMVDVKSARVKTSAGKHGGYRARQLRLRHVALSAYLAPAFRAWEKNADSIGIETSMLTCLISICRTQFGQNPCPSSKSLSIPSLLGRGSVLDNMVDCEDGLRNKAEVVWLPKLGLAGLGFPIGYHLFGRTRSDGVTVDPYLYGHPSGRRFRSPTEFQPHLVWLAVGDPSIRCKCQYCGELQPLSPERIKILRQRPATKWSMPANGDADVEGNSASDLDIAQAATEPPLELHTAREASCDSESDLDIARAATEPPLELYTAAPPPEASSLPLDTLTHEDCTELLADPPASANGVDRLIATPSDAVKTPSSTAVAPILHTSNQQSLPPTATLKRRGSHSPSPDLGSTVPSGPHQTPSLRLTRRCRPCFRFDSKSPSHSLSRERIPSIPPVPAPESTDVGGIHKGVSAPELNPSYKHRRSPSLDEDEKELAGNVRKQARTVANGNGVEAQESVDTQFIMEMPRSTEAQTTLQQIMEAPSEKQLSYEGTAAMENIGALAQLSDAREIKGPEAQMSDTPEIEGSGWQIIDMREINGSEVNTGNDRAKSPVPSKVLDSELSRTESGVASPFPSVPASAASESGDELATVYESDGCKANTEGLTAKNAELAAASPEASESESSSDEEEDEDDDDEYKIYLPRAGEIVWCLTARMNQTPLTSCAPGRTITPQYWPSVVISERVAEIAFPALVKRHGKQPAPPRGPRPGVWVEPLGLGALVPAADGSGVPIRPRTANVPIPANAVCEPTWIECRRLRAKEGHLRRNPSLIPFHAMMPQQIVKTPGTVGMVEYDRALIQATGIATTVETFTSDNSLTFEGFQGEARPTSPESDASTVDTFLAAVRLGADVLRVKDLVAVADRKTRAFVEPEHVVCIEALEKNRGNIFVIGNRLIPARKRKRGRGRAKKGGGVDEDDDAEQFWKFRAHHVLGRVQVATALGMSGWPAHPGNYGRGKGAESRGVWEGWVEAADILD</sequence>
<gene>
    <name evidence="3" type="ORF">HDU87_006750</name>
</gene>
<feature type="compositionally biased region" description="Acidic residues" evidence="1">
    <location>
        <begin position="60"/>
        <end position="75"/>
    </location>
</feature>
<feature type="region of interest" description="Disordered" evidence="1">
    <location>
        <begin position="514"/>
        <end position="637"/>
    </location>
</feature>
<feature type="domain" description="Cryptic loci regulator 2 N-terminal" evidence="2">
    <location>
        <begin position="334"/>
        <end position="391"/>
    </location>
</feature>
<name>A0AAD5TPQ8_9FUNG</name>
<feature type="region of interest" description="Disordered" evidence="1">
    <location>
        <begin position="817"/>
        <end position="840"/>
    </location>
</feature>
<evidence type="ECO:0000313" key="4">
    <source>
        <dbReference type="Proteomes" id="UP001212152"/>
    </source>
</evidence>
<feature type="compositionally biased region" description="Polar residues" evidence="1">
    <location>
        <begin position="559"/>
        <end position="570"/>
    </location>
</feature>
<dbReference type="AlphaFoldDB" id="A0AAD5TPQ8"/>
<dbReference type="InterPro" id="IPR031915">
    <property type="entry name" value="Clr2_N"/>
</dbReference>
<comment type="caution">
    <text evidence="3">The sequence shown here is derived from an EMBL/GenBank/DDBJ whole genome shotgun (WGS) entry which is preliminary data.</text>
</comment>
<dbReference type="EMBL" id="JADGJQ010000006">
    <property type="protein sequence ID" value="KAJ3183431.1"/>
    <property type="molecule type" value="Genomic_DNA"/>
</dbReference>
<accession>A0AAD5TPQ8</accession>
<dbReference type="PANTHER" id="PTHR38046:SF1">
    <property type="entry name" value="CRYPTIC LOCI REGULATOR 2"/>
    <property type="match status" value="1"/>
</dbReference>
<organism evidence="3 4">
    <name type="scientific">Geranomyces variabilis</name>
    <dbReference type="NCBI Taxonomy" id="109894"/>
    <lineage>
        <taxon>Eukaryota</taxon>
        <taxon>Fungi</taxon>
        <taxon>Fungi incertae sedis</taxon>
        <taxon>Chytridiomycota</taxon>
        <taxon>Chytridiomycota incertae sedis</taxon>
        <taxon>Chytridiomycetes</taxon>
        <taxon>Spizellomycetales</taxon>
        <taxon>Powellomycetaceae</taxon>
        <taxon>Geranomyces</taxon>
    </lineage>
</organism>
<evidence type="ECO:0000259" key="2">
    <source>
        <dbReference type="Pfam" id="PF16761"/>
    </source>
</evidence>
<evidence type="ECO:0000256" key="1">
    <source>
        <dbReference type="SAM" id="MobiDB-lite"/>
    </source>
</evidence>
<feature type="compositionally biased region" description="Acidic residues" evidence="1">
    <location>
        <begin position="825"/>
        <end position="840"/>
    </location>
</feature>
<dbReference type="GO" id="GO:0033553">
    <property type="term" value="C:rDNA heterochromatin"/>
    <property type="evidence" value="ECO:0007669"/>
    <property type="project" value="TreeGrafter"/>
</dbReference>
<dbReference type="Pfam" id="PF16761">
    <property type="entry name" value="Clr2_transil"/>
    <property type="match status" value="1"/>
</dbReference>
<dbReference type="GO" id="GO:0031934">
    <property type="term" value="C:mating-type region heterochromatin"/>
    <property type="evidence" value="ECO:0007669"/>
    <property type="project" value="TreeGrafter"/>
</dbReference>
<reference evidence="3" key="1">
    <citation type="submission" date="2020-05" db="EMBL/GenBank/DDBJ databases">
        <title>Phylogenomic resolution of chytrid fungi.</title>
        <authorList>
            <person name="Stajich J.E."/>
            <person name="Amses K."/>
            <person name="Simmons R."/>
            <person name="Seto K."/>
            <person name="Myers J."/>
            <person name="Bonds A."/>
            <person name="Quandt C.A."/>
            <person name="Barry K."/>
            <person name="Liu P."/>
            <person name="Grigoriev I."/>
            <person name="Longcore J.E."/>
            <person name="James T.Y."/>
        </authorList>
    </citation>
    <scope>NUCLEOTIDE SEQUENCE</scope>
    <source>
        <strain evidence="3">JEL0379</strain>
    </source>
</reference>